<accession>A0A382YES0</accession>
<protein>
    <submittedName>
        <fullName evidence="1">Uncharacterized protein</fullName>
    </submittedName>
</protein>
<evidence type="ECO:0000313" key="1">
    <source>
        <dbReference type="EMBL" id="SVD81600.1"/>
    </source>
</evidence>
<feature type="non-terminal residue" evidence="1">
    <location>
        <position position="1"/>
    </location>
</feature>
<gene>
    <name evidence="1" type="ORF">METZ01_LOCUS434454</name>
</gene>
<name>A0A382YES0_9ZZZZ</name>
<dbReference type="EMBL" id="UINC01175132">
    <property type="protein sequence ID" value="SVD81600.1"/>
    <property type="molecule type" value="Genomic_DNA"/>
</dbReference>
<dbReference type="AlphaFoldDB" id="A0A382YES0"/>
<proteinExistence type="predicted"/>
<feature type="non-terminal residue" evidence="1">
    <location>
        <position position="55"/>
    </location>
</feature>
<sequence length="55" mass="6550">STSRILGRIHRPCRRGIKVISGTGPSEERNYIPTRQTRARTRYKPRCVEEFHRRI</sequence>
<reference evidence="1" key="1">
    <citation type="submission" date="2018-05" db="EMBL/GenBank/DDBJ databases">
        <authorList>
            <person name="Lanie J.A."/>
            <person name="Ng W.-L."/>
            <person name="Kazmierczak K.M."/>
            <person name="Andrzejewski T.M."/>
            <person name="Davidsen T.M."/>
            <person name="Wayne K.J."/>
            <person name="Tettelin H."/>
            <person name="Glass J.I."/>
            <person name="Rusch D."/>
            <person name="Podicherti R."/>
            <person name="Tsui H.-C.T."/>
            <person name="Winkler M.E."/>
        </authorList>
    </citation>
    <scope>NUCLEOTIDE SEQUENCE</scope>
</reference>
<organism evidence="1">
    <name type="scientific">marine metagenome</name>
    <dbReference type="NCBI Taxonomy" id="408172"/>
    <lineage>
        <taxon>unclassified sequences</taxon>
        <taxon>metagenomes</taxon>
        <taxon>ecological metagenomes</taxon>
    </lineage>
</organism>